<dbReference type="InterPro" id="IPR036673">
    <property type="entry name" value="Cyanovirin-N_sf"/>
</dbReference>
<name>A0AAD7DIN9_9AGAR</name>
<accession>A0AAD7DIN9</accession>
<sequence length="93" mass="10060">MYVASFVGPVLKAICRDNDGNEKEASLDLNTVLGNDDGYFASGTNFSDNAMNYGMNGTVLAGRLLDDNNNWCDAKVDLNAVVKNNDGKLESDY</sequence>
<dbReference type="Proteomes" id="UP001215598">
    <property type="component" value="Unassembled WGS sequence"/>
</dbReference>
<dbReference type="Gene3D" id="2.30.60.10">
    <property type="entry name" value="Cyanovirin-N"/>
    <property type="match status" value="1"/>
</dbReference>
<dbReference type="SMART" id="SM01111">
    <property type="entry name" value="CVNH"/>
    <property type="match status" value="1"/>
</dbReference>
<dbReference type="AlphaFoldDB" id="A0AAD7DIN9"/>
<evidence type="ECO:0000313" key="3">
    <source>
        <dbReference type="Proteomes" id="UP001215598"/>
    </source>
</evidence>
<dbReference type="InterPro" id="IPR011058">
    <property type="entry name" value="Cyanovirin-N"/>
</dbReference>
<protein>
    <submittedName>
        <fullName evidence="2">Cyanovirin-N</fullName>
    </submittedName>
</protein>
<gene>
    <name evidence="2" type="ORF">B0H16DRAFT_1352732</name>
</gene>
<dbReference type="Pfam" id="PF08881">
    <property type="entry name" value="CVNH"/>
    <property type="match status" value="1"/>
</dbReference>
<reference evidence="2" key="1">
    <citation type="submission" date="2023-03" db="EMBL/GenBank/DDBJ databases">
        <title>Massive genome expansion in bonnet fungi (Mycena s.s.) driven by repeated elements and novel gene families across ecological guilds.</title>
        <authorList>
            <consortium name="Lawrence Berkeley National Laboratory"/>
            <person name="Harder C.B."/>
            <person name="Miyauchi S."/>
            <person name="Viragh M."/>
            <person name="Kuo A."/>
            <person name="Thoen E."/>
            <person name="Andreopoulos B."/>
            <person name="Lu D."/>
            <person name="Skrede I."/>
            <person name="Drula E."/>
            <person name="Henrissat B."/>
            <person name="Morin E."/>
            <person name="Kohler A."/>
            <person name="Barry K."/>
            <person name="LaButti K."/>
            <person name="Morin E."/>
            <person name="Salamov A."/>
            <person name="Lipzen A."/>
            <person name="Mereny Z."/>
            <person name="Hegedus B."/>
            <person name="Baldrian P."/>
            <person name="Stursova M."/>
            <person name="Weitz H."/>
            <person name="Taylor A."/>
            <person name="Grigoriev I.V."/>
            <person name="Nagy L.G."/>
            <person name="Martin F."/>
            <person name="Kauserud H."/>
        </authorList>
    </citation>
    <scope>NUCLEOTIDE SEQUENCE</scope>
    <source>
        <strain evidence="2">CBHHK182m</strain>
    </source>
</reference>
<dbReference type="SUPFAM" id="SSF51322">
    <property type="entry name" value="Cyanovirin-N"/>
    <property type="match status" value="1"/>
</dbReference>
<feature type="domain" description="Cyanovirin-N" evidence="1">
    <location>
        <begin position="1"/>
        <end position="91"/>
    </location>
</feature>
<comment type="caution">
    <text evidence="2">The sequence shown here is derived from an EMBL/GenBank/DDBJ whole genome shotgun (WGS) entry which is preliminary data.</text>
</comment>
<evidence type="ECO:0000313" key="2">
    <source>
        <dbReference type="EMBL" id="KAJ7692656.1"/>
    </source>
</evidence>
<proteinExistence type="predicted"/>
<evidence type="ECO:0000259" key="1">
    <source>
        <dbReference type="SMART" id="SM01111"/>
    </source>
</evidence>
<dbReference type="EMBL" id="JARKIB010000758">
    <property type="protein sequence ID" value="KAJ7692656.1"/>
    <property type="molecule type" value="Genomic_DNA"/>
</dbReference>
<organism evidence="2 3">
    <name type="scientific">Mycena metata</name>
    <dbReference type="NCBI Taxonomy" id="1033252"/>
    <lineage>
        <taxon>Eukaryota</taxon>
        <taxon>Fungi</taxon>
        <taxon>Dikarya</taxon>
        <taxon>Basidiomycota</taxon>
        <taxon>Agaricomycotina</taxon>
        <taxon>Agaricomycetes</taxon>
        <taxon>Agaricomycetidae</taxon>
        <taxon>Agaricales</taxon>
        <taxon>Marasmiineae</taxon>
        <taxon>Mycenaceae</taxon>
        <taxon>Mycena</taxon>
    </lineage>
</organism>
<keyword evidence="3" id="KW-1185">Reference proteome</keyword>